<evidence type="ECO:0000256" key="6">
    <source>
        <dbReference type="RuleBase" id="RU362125"/>
    </source>
</evidence>
<evidence type="ECO:0000313" key="11">
    <source>
        <dbReference type="Proteomes" id="UP001465331"/>
    </source>
</evidence>
<dbReference type="InterPro" id="IPR036250">
    <property type="entry name" value="AcylCo_DH-like_C"/>
</dbReference>
<keyword evidence="11" id="KW-1185">Reference proteome</keyword>
<keyword evidence="5 6" id="KW-0560">Oxidoreductase</keyword>
<dbReference type="PANTHER" id="PTHR43292">
    <property type="entry name" value="ACYL-COA DEHYDROGENASE"/>
    <property type="match status" value="1"/>
</dbReference>
<keyword evidence="3 6" id="KW-0285">Flavoprotein</keyword>
<sequence>MNIDFTPDEEAFRAEVREWMRQNVPRSPEAPNFGIPNDYELNRAWERKLADKGWLAYSWPKAYGGPGWTVTQRYIFDAERALAGGPPISPFGVIMLGPVLMKFGSQAQKDRYLPAIRDAKEAWCQGFSEPQAGSDLAALKTRAERRGDRYVVNGQKIWTTHAHWADFIFCLVRTDADVPKQQGISFLMIDMRSPGIEIRPIRTIDGHHHLNEVFFTDVEVPIENLVGQEGQGWTIAKYLLVNERTGIAGVAESKRQLGMLRKVVAADPARASDPAIARRLAELRVQLLALEYTHLRVLDLAARGSPIGLEPSVLKIKGSELQQAISEAELEIGGLECLPWLTDVSGSIRTFKWAAERYNFLRASSIFGGSNEVQKNIMAKLLLAQH</sequence>
<dbReference type="InterPro" id="IPR037069">
    <property type="entry name" value="AcylCoA_DH/ox_N_sf"/>
</dbReference>
<organism evidence="10 11">
    <name type="scientific">Sinimarinibacterium thermocellulolyticum</name>
    <dbReference type="NCBI Taxonomy" id="3170016"/>
    <lineage>
        <taxon>Bacteria</taxon>
        <taxon>Pseudomonadati</taxon>
        <taxon>Pseudomonadota</taxon>
        <taxon>Gammaproteobacteria</taxon>
        <taxon>Nevskiales</taxon>
        <taxon>Nevskiaceae</taxon>
        <taxon>Sinimarinibacterium</taxon>
    </lineage>
</organism>
<dbReference type="SUPFAM" id="SSF47203">
    <property type="entry name" value="Acyl-CoA dehydrogenase C-terminal domain-like"/>
    <property type="match status" value="1"/>
</dbReference>
<protein>
    <submittedName>
        <fullName evidence="10">Acyl-CoA dehydrogenase family protein</fullName>
    </submittedName>
</protein>
<evidence type="ECO:0000256" key="2">
    <source>
        <dbReference type="ARBA" id="ARBA00009347"/>
    </source>
</evidence>
<evidence type="ECO:0000256" key="5">
    <source>
        <dbReference type="ARBA" id="ARBA00023002"/>
    </source>
</evidence>
<keyword evidence="4 6" id="KW-0274">FAD</keyword>
<comment type="similarity">
    <text evidence="2 6">Belongs to the acyl-CoA dehydrogenase family.</text>
</comment>
<gene>
    <name evidence="10" type="ORF">ABSH63_04685</name>
</gene>
<dbReference type="Gene3D" id="1.20.140.10">
    <property type="entry name" value="Butyryl-CoA Dehydrogenase, subunit A, domain 3"/>
    <property type="match status" value="1"/>
</dbReference>
<feature type="domain" description="Acyl-CoA dehydrogenase/oxidase N-terminal" evidence="9">
    <location>
        <begin position="6"/>
        <end position="116"/>
    </location>
</feature>
<comment type="caution">
    <text evidence="10">The sequence shown here is derived from an EMBL/GenBank/DDBJ whole genome shotgun (WGS) entry which is preliminary data.</text>
</comment>
<dbReference type="Pfam" id="PF02771">
    <property type="entry name" value="Acyl-CoA_dh_N"/>
    <property type="match status" value="1"/>
</dbReference>
<dbReference type="InterPro" id="IPR009075">
    <property type="entry name" value="AcylCo_DH/oxidase_C"/>
</dbReference>
<accession>A0ABV2A978</accession>
<dbReference type="Gene3D" id="2.40.110.10">
    <property type="entry name" value="Butyryl-CoA Dehydrogenase, subunit A, domain 2"/>
    <property type="match status" value="1"/>
</dbReference>
<evidence type="ECO:0000256" key="3">
    <source>
        <dbReference type="ARBA" id="ARBA00022630"/>
    </source>
</evidence>
<evidence type="ECO:0000259" key="9">
    <source>
        <dbReference type="Pfam" id="PF02771"/>
    </source>
</evidence>
<proteinExistence type="inferred from homology"/>
<comment type="cofactor">
    <cofactor evidence="1 6">
        <name>FAD</name>
        <dbReference type="ChEBI" id="CHEBI:57692"/>
    </cofactor>
</comment>
<dbReference type="SUPFAM" id="SSF56645">
    <property type="entry name" value="Acyl-CoA dehydrogenase NM domain-like"/>
    <property type="match status" value="1"/>
</dbReference>
<evidence type="ECO:0000259" key="7">
    <source>
        <dbReference type="Pfam" id="PF00441"/>
    </source>
</evidence>
<evidence type="ECO:0000313" key="10">
    <source>
        <dbReference type="EMBL" id="MES0873310.1"/>
    </source>
</evidence>
<dbReference type="InterPro" id="IPR006091">
    <property type="entry name" value="Acyl-CoA_Oxase/DH_mid-dom"/>
</dbReference>
<reference evidence="10 11" key="1">
    <citation type="submission" date="2024-06" db="EMBL/GenBank/DDBJ databases">
        <authorList>
            <person name="Li Z."/>
            <person name="Jiang Y."/>
        </authorList>
    </citation>
    <scope>NUCLEOTIDE SEQUENCE [LARGE SCALE GENOMIC DNA]</scope>
    <source>
        <strain evidence="10 11">HSW-8</strain>
    </source>
</reference>
<dbReference type="RefSeq" id="WP_352887873.1">
    <property type="nucleotide sequence ID" value="NZ_JBEPIJ010000004.1"/>
</dbReference>
<evidence type="ECO:0000256" key="4">
    <source>
        <dbReference type="ARBA" id="ARBA00022827"/>
    </source>
</evidence>
<dbReference type="InterPro" id="IPR052161">
    <property type="entry name" value="Mycobact_Acyl-CoA_DH"/>
</dbReference>
<dbReference type="InterPro" id="IPR046373">
    <property type="entry name" value="Acyl-CoA_Oxase/DH_mid-dom_sf"/>
</dbReference>
<evidence type="ECO:0000256" key="1">
    <source>
        <dbReference type="ARBA" id="ARBA00001974"/>
    </source>
</evidence>
<dbReference type="EMBL" id="JBEPIJ010000004">
    <property type="protein sequence ID" value="MES0873310.1"/>
    <property type="molecule type" value="Genomic_DNA"/>
</dbReference>
<feature type="domain" description="Acyl-CoA dehydrogenase/oxidase C-terminal" evidence="7">
    <location>
        <begin position="230"/>
        <end position="382"/>
    </location>
</feature>
<dbReference type="InterPro" id="IPR009100">
    <property type="entry name" value="AcylCoA_DH/oxidase_NM_dom_sf"/>
</dbReference>
<dbReference type="InterPro" id="IPR013786">
    <property type="entry name" value="AcylCoA_DH/ox_N"/>
</dbReference>
<name>A0ABV2A978_9GAMM</name>
<dbReference type="Gene3D" id="1.10.540.10">
    <property type="entry name" value="Acyl-CoA dehydrogenase/oxidase, N-terminal domain"/>
    <property type="match status" value="1"/>
</dbReference>
<dbReference type="Proteomes" id="UP001465331">
    <property type="component" value="Unassembled WGS sequence"/>
</dbReference>
<evidence type="ECO:0000259" key="8">
    <source>
        <dbReference type="Pfam" id="PF02770"/>
    </source>
</evidence>
<dbReference type="Pfam" id="PF02770">
    <property type="entry name" value="Acyl-CoA_dh_M"/>
    <property type="match status" value="1"/>
</dbReference>
<dbReference type="Pfam" id="PF00441">
    <property type="entry name" value="Acyl-CoA_dh_1"/>
    <property type="match status" value="1"/>
</dbReference>
<dbReference type="PANTHER" id="PTHR43292:SF3">
    <property type="entry name" value="ACYL-COA DEHYDROGENASE FADE29"/>
    <property type="match status" value="1"/>
</dbReference>
<feature type="domain" description="Acyl-CoA oxidase/dehydrogenase middle" evidence="8">
    <location>
        <begin position="124"/>
        <end position="218"/>
    </location>
</feature>